<proteinExistence type="predicted"/>
<evidence type="ECO:0000313" key="3">
    <source>
        <dbReference type="EMBL" id="WPL18868.1"/>
    </source>
</evidence>
<dbReference type="PANTHER" id="PTHR12526">
    <property type="entry name" value="GLYCOSYLTRANSFERASE"/>
    <property type="match status" value="1"/>
</dbReference>
<dbReference type="RefSeq" id="WP_328984608.1">
    <property type="nucleotide sequence ID" value="NZ_CP121472.1"/>
</dbReference>
<feature type="domain" description="Glycosyl transferase family 1" evidence="1">
    <location>
        <begin position="206"/>
        <end position="360"/>
    </location>
</feature>
<dbReference type="InterPro" id="IPR001296">
    <property type="entry name" value="Glyco_trans_1"/>
</dbReference>
<keyword evidence="4" id="KW-1185">Reference proteome</keyword>
<accession>A0ABZ0SF06</accession>
<dbReference type="GO" id="GO:0016757">
    <property type="term" value="F:glycosyltransferase activity"/>
    <property type="evidence" value="ECO:0007669"/>
    <property type="project" value="UniProtKB-KW"/>
</dbReference>
<gene>
    <name evidence="3" type="primary">pglJ_2</name>
    <name evidence="3" type="ORF">Thiowin_03959</name>
</gene>
<name>A0ABZ0SF06_9GAMM</name>
<evidence type="ECO:0000259" key="1">
    <source>
        <dbReference type="Pfam" id="PF00534"/>
    </source>
</evidence>
<sequence length="393" mass="42428">MPKAAKLPSTRLAILAATSGHSGVDCILTNLIEQWSAWGLEIDLLQIRRHGPHLAQVPAGVRCIDLGSSHVNTALPALLGYLRRTRPAALLTDKDRVNRLAILARALASPQTRLVVRLGTHVSVNLASRKRLERWAQTASIRWLYPFADRVLVPSAGVAEDLRAHFALSPALISIAPSPIVSPRLRDLARETIDHPWFNPSPVDGDRPPVILGMGELGARKDFATLIRAFARVNAERPCRLVILGRGRQHAALLKLAEELGVRARVDLPGFVANPYPFMQRADLFALTSRWEGLGIVLVEALACGTPAVSTDCPSGPREILGPCCPDQLVPVGDDRALAEVIGRTLADPPQPARLIERANAFSVAESAAVYLEALGITADSVRPGGPVRRESL</sequence>
<dbReference type="EC" id="2.4.1.291" evidence="3"/>
<protein>
    <submittedName>
        <fullName evidence="3">N-acetylgalactosamine-N, N'-diacetylbacillosaminyl-diphospho-undecaprenol 4-alpha-N-acetylgalactosaminyltransferase</fullName>
        <ecNumber evidence="3">2.4.1.291</ecNumber>
    </submittedName>
</protein>
<evidence type="ECO:0000259" key="2">
    <source>
        <dbReference type="Pfam" id="PF13579"/>
    </source>
</evidence>
<dbReference type="Pfam" id="PF13579">
    <property type="entry name" value="Glyco_trans_4_4"/>
    <property type="match status" value="1"/>
</dbReference>
<dbReference type="InterPro" id="IPR028098">
    <property type="entry name" value="Glyco_trans_4-like_N"/>
</dbReference>
<dbReference type="EMBL" id="CP121472">
    <property type="protein sequence ID" value="WPL18868.1"/>
    <property type="molecule type" value="Genomic_DNA"/>
</dbReference>
<feature type="domain" description="Glycosyltransferase subfamily 4-like N-terminal" evidence="2">
    <location>
        <begin position="27"/>
        <end position="166"/>
    </location>
</feature>
<reference evidence="3 4" key="1">
    <citation type="journal article" date="2023" name="Microorganisms">
        <title>Thiorhodovibrio frisius and Trv. litoralis spp. nov., Two Novel Members from a Clade of Fastidious Purple Sulfur Bacteria That Exhibit Unique Red-Shifted Light-Harvesting Capabilities.</title>
        <authorList>
            <person name="Methner A."/>
            <person name="Kuzyk S.B."/>
            <person name="Petersen J."/>
            <person name="Bauer S."/>
            <person name="Brinkmann H."/>
            <person name="Sichau K."/>
            <person name="Wanner G."/>
            <person name="Wolf J."/>
            <person name="Neumann-Schaal M."/>
            <person name="Henke P."/>
            <person name="Tank M."/>
            <person name="Sproer C."/>
            <person name="Bunk B."/>
            <person name="Overmann J."/>
        </authorList>
    </citation>
    <scope>NUCLEOTIDE SEQUENCE [LARGE SCALE GENOMIC DNA]</scope>
    <source>
        <strain evidence="3 4">DSM 6702</strain>
    </source>
</reference>
<dbReference type="SUPFAM" id="SSF53756">
    <property type="entry name" value="UDP-Glycosyltransferase/glycogen phosphorylase"/>
    <property type="match status" value="1"/>
</dbReference>
<organism evidence="3 4">
    <name type="scientific">Thiorhodovibrio winogradskyi</name>
    <dbReference type="NCBI Taxonomy" id="77007"/>
    <lineage>
        <taxon>Bacteria</taxon>
        <taxon>Pseudomonadati</taxon>
        <taxon>Pseudomonadota</taxon>
        <taxon>Gammaproteobacteria</taxon>
        <taxon>Chromatiales</taxon>
        <taxon>Chromatiaceae</taxon>
        <taxon>Thiorhodovibrio</taxon>
    </lineage>
</organism>
<dbReference type="Pfam" id="PF00534">
    <property type="entry name" value="Glycos_transf_1"/>
    <property type="match status" value="1"/>
</dbReference>
<keyword evidence="3" id="KW-0808">Transferase</keyword>
<dbReference type="Proteomes" id="UP001432180">
    <property type="component" value="Chromosome"/>
</dbReference>
<evidence type="ECO:0000313" key="4">
    <source>
        <dbReference type="Proteomes" id="UP001432180"/>
    </source>
</evidence>
<dbReference type="CDD" id="cd03811">
    <property type="entry name" value="GT4_GT28_WabH-like"/>
    <property type="match status" value="1"/>
</dbReference>
<keyword evidence="3" id="KW-0328">Glycosyltransferase</keyword>
<dbReference type="Gene3D" id="3.40.50.2000">
    <property type="entry name" value="Glycogen Phosphorylase B"/>
    <property type="match status" value="2"/>
</dbReference>